<dbReference type="Proteomes" id="UP001169760">
    <property type="component" value="Unassembled WGS sequence"/>
</dbReference>
<dbReference type="InterPro" id="IPR025495">
    <property type="entry name" value="DUF4386"/>
</dbReference>
<evidence type="ECO:0000313" key="3">
    <source>
        <dbReference type="Proteomes" id="UP001169760"/>
    </source>
</evidence>
<dbReference type="AlphaFoldDB" id="A0AAW7X4W8"/>
<feature type="transmembrane region" description="Helical" evidence="1">
    <location>
        <begin position="12"/>
        <end position="33"/>
    </location>
</feature>
<dbReference type="RefSeq" id="WP_303492460.1">
    <property type="nucleotide sequence ID" value="NZ_JAUOPB010000005.1"/>
</dbReference>
<feature type="transmembrane region" description="Helical" evidence="1">
    <location>
        <begin position="177"/>
        <end position="202"/>
    </location>
</feature>
<feature type="transmembrane region" description="Helical" evidence="1">
    <location>
        <begin position="152"/>
        <end position="171"/>
    </location>
</feature>
<accession>A0AAW7X4W8</accession>
<feature type="transmembrane region" description="Helical" evidence="1">
    <location>
        <begin position="124"/>
        <end position="145"/>
    </location>
</feature>
<gene>
    <name evidence="2" type="ORF">Q4521_08205</name>
</gene>
<keyword evidence="1" id="KW-1133">Transmembrane helix</keyword>
<keyword evidence="1" id="KW-0812">Transmembrane</keyword>
<organism evidence="2 3">
    <name type="scientific">Saccharophagus degradans</name>
    <dbReference type="NCBI Taxonomy" id="86304"/>
    <lineage>
        <taxon>Bacteria</taxon>
        <taxon>Pseudomonadati</taxon>
        <taxon>Pseudomonadota</taxon>
        <taxon>Gammaproteobacteria</taxon>
        <taxon>Cellvibrionales</taxon>
        <taxon>Cellvibrionaceae</taxon>
        <taxon>Saccharophagus</taxon>
    </lineage>
</organism>
<sequence length="206" mass="22689">MTKTLNARTLSLVAGGSYWVIFLAAIFANFFVLEALIADPLSTVHQHHGLVRAGILAFLITVVFDVIVAWSLNELFKEHPLSALSTLFRMMHAAIMGVAIFALPGILTLASGEEILQQVSIFNTIWLLGLFFFGIHIVLLGIIVSRIRFIDLLLMAAGAMYMLDTVAHFLLPDYTEYASIFLAFVAIPSILGEMSFAIWLLMKGGK</sequence>
<keyword evidence="1" id="KW-0472">Membrane</keyword>
<dbReference type="EMBL" id="JAUOPB010000005">
    <property type="protein sequence ID" value="MDO6422454.1"/>
    <property type="molecule type" value="Genomic_DNA"/>
</dbReference>
<dbReference type="Pfam" id="PF14329">
    <property type="entry name" value="DUF4386"/>
    <property type="match status" value="1"/>
</dbReference>
<feature type="transmembrane region" description="Helical" evidence="1">
    <location>
        <begin position="53"/>
        <end position="72"/>
    </location>
</feature>
<feature type="transmembrane region" description="Helical" evidence="1">
    <location>
        <begin position="93"/>
        <end position="112"/>
    </location>
</feature>
<proteinExistence type="predicted"/>
<name>A0AAW7X4W8_9GAMM</name>
<evidence type="ECO:0000313" key="2">
    <source>
        <dbReference type="EMBL" id="MDO6422454.1"/>
    </source>
</evidence>
<evidence type="ECO:0000256" key="1">
    <source>
        <dbReference type="SAM" id="Phobius"/>
    </source>
</evidence>
<comment type="caution">
    <text evidence="2">The sequence shown here is derived from an EMBL/GenBank/DDBJ whole genome shotgun (WGS) entry which is preliminary data.</text>
</comment>
<reference evidence="2" key="1">
    <citation type="submission" date="2023-07" db="EMBL/GenBank/DDBJ databases">
        <title>Genome content predicts the carbon catabolic preferences of heterotrophic bacteria.</title>
        <authorList>
            <person name="Gralka M."/>
        </authorList>
    </citation>
    <scope>NUCLEOTIDE SEQUENCE</scope>
    <source>
        <strain evidence="2">I3M17_2</strain>
    </source>
</reference>
<protein>
    <submittedName>
        <fullName evidence="2">DUF4386 domain-containing protein</fullName>
    </submittedName>
</protein>